<feature type="transmembrane region" description="Helical" evidence="1">
    <location>
        <begin position="113"/>
        <end position="137"/>
    </location>
</feature>
<dbReference type="InterPro" id="IPR007352">
    <property type="entry name" value="DUF420"/>
</dbReference>
<reference evidence="3" key="1">
    <citation type="journal article" date="2019" name="Int. J. Syst. Evol. Microbiol.">
        <title>The Global Catalogue of Microorganisms (GCM) 10K type strain sequencing project: providing services to taxonomists for standard genome sequencing and annotation.</title>
        <authorList>
            <consortium name="The Broad Institute Genomics Platform"/>
            <consortium name="The Broad Institute Genome Sequencing Center for Infectious Disease"/>
            <person name="Wu L."/>
            <person name="Ma J."/>
        </authorList>
    </citation>
    <scope>NUCLEOTIDE SEQUENCE [LARGE SCALE GENOMIC DNA]</scope>
    <source>
        <strain evidence="3">KCTC 42217</strain>
    </source>
</reference>
<dbReference type="RefSeq" id="WP_255899903.1">
    <property type="nucleotide sequence ID" value="NZ_JAFMZO010000001.1"/>
</dbReference>
<dbReference type="EMBL" id="JBHUHZ010000001">
    <property type="protein sequence ID" value="MFD2161215.1"/>
    <property type="molecule type" value="Genomic_DNA"/>
</dbReference>
<proteinExistence type="predicted"/>
<feature type="transmembrane region" description="Helical" evidence="1">
    <location>
        <begin position="7"/>
        <end position="29"/>
    </location>
</feature>
<accession>A0ABW4ZHQ1</accession>
<evidence type="ECO:0000313" key="2">
    <source>
        <dbReference type="EMBL" id="MFD2161215.1"/>
    </source>
</evidence>
<protein>
    <submittedName>
        <fullName evidence="2">DUF420 domain-containing protein</fullName>
    </submittedName>
</protein>
<keyword evidence="1" id="KW-1133">Transmembrane helix</keyword>
<feature type="transmembrane region" description="Helical" evidence="1">
    <location>
        <begin position="41"/>
        <end position="65"/>
    </location>
</feature>
<dbReference type="Pfam" id="PF04238">
    <property type="entry name" value="DUF420"/>
    <property type="match status" value="1"/>
</dbReference>
<feature type="transmembrane region" description="Helical" evidence="1">
    <location>
        <begin position="77"/>
        <end position="101"/>
    </location>
</feature>
<evidence type="ECO:0000256" key="1">
    <source>
        <dbReference type="SAM" id="Phobius"/>
    </source>
</evidence>
<dbReference type="Proteomes" id="UP001597387">
    <property type="component" value="Unassembled WGS sequence"/>
</dbReference>
<keyword evidence="1" id="KW-0812">Transmembrane</keyword>
<keyword evidence="3" id="KW-1185">Reference proteome</keyword>
<sequence length="179" mass="20377">MNDKLAFRLVTAVSIVVFLVIVILQSRIITVFPVGSEIPSWVFFLPKLNAMINGTCSVLLLISLYQIKRRNIQAHKILNITTFILSSLFLVSYIIFHATGIRTSYGGEGAIKAFYYFILITHIILAAVVLPLVLLSFYSGLRMNVARHRKLVRWSYPIWLYVTITGVIVYIMISPYYAL</sequence>
<gene>
    <name evidence="2" type="ORF">ACFSJU_02365</name>
</gene>
<name>A0ABW4ZHQ1_9SPHI</name>
<comment type="caution">
    <text evidence="2">The sequence shown here is derived from an EMBL/GenBank/DDBJ whole genome shotgun (WGS) entry which is preliminary data.</text>
</comment>
<dbReference type="PANTHER" id="PTHR37692:SF1">
    <property type="entry name" value="DUF420 DOMAIN-CONTAINING PROTEIN"/>
    <property type="match status" value="1"/>
</dbReference>
<keyword evidence="1" id="KW-0472">Membrane</keyword>
<feature type="transmembrane region" description="Helical" evidence="1">
    <location>
        <begin position="158"/>
        <end position="178"/>
    </location>
</feature>
<dbReference type="PANTHER" id="PTHR37692">
    <property type="entry name" value="HYPOTHETICAL MEMBRANE SPANNING PROTEIN"/>
    <property type="match status" value="1"/>
</dbReference>
<organism evidence="2 3">
    <name type="scientific">Paradesertivirga mongoliensis</name>
    <dbReference type="NCBI Taxonomy" id="2100740"/>
    <lineage>
        <taxon>Bacteria</taxon>
        <taxon>Pseudomonadati</taxon>
        <taxon>Bacteroidota</taxon>
        <taxon>Sphingobacteriia</taxon>
        <taxon>Sphingobacteriales</taxon>
        <taxon>Sphingobacteriaceae</taxon>
        <taxon>Paradesertivirga</taxon>
    </lineage>
</organism>
<evidence type="ECO:0000313" key="3">
    <source>
        <dbReference type="Proteomes" id="UP001597387"/>
    </source>
</evidence>